<sequence>MKRPIATALLLFIASPALANWSVMSPDATREIQVRQNSTKGLEYRILLHGKNQREILGWSHLGPVIQGFQLSQNPLEAEISDFSTTVKFLGEKNAQGKDEYTLTTGKRKHNIAAYRALTLSFSDMETAMHLDLELRAYNDGLAFRYVLPETSDRHYQMVSETTAFNVGQGATFWGQPYDFTTAFHPSYETAWLQLPSGSAAPQNLGVGWGFPSLIEKDGAWALLHEAGLDESFHGSHLQPEAEGGNYRIAPPSAGTALGHGMNIAASTLPWQMPWRFVITGEALAEVVESNLTTHLAPPARIENTDWIEPGISSWSWLSDHDSSRNLDTLKKFIDTAAAMGWRYSLIDANWNTIADDAMEQLLAHAEKKNVRLLFWYNSGGRHNFITEQPRNRITEREKRRAEFARLHRLGVAGIKVDFFQSDKQDIIRLYQEILADAADFQLLVNFHGSTIPRGWRRTWPNLISMEAVRGGEFYTFQAETDYDDQAPRQNSILPFARNVIGPMDYTPGYFSQPLAGRKTTSAHEAALLVLFETGIQHIGDSTESLLNLPDDYRDYLRHLPSTWDETHLLAGYPGEHAVIARRSGRRWYIAGINGEAEAKTLQLNISQLGGLADSALMLHDDSHEPFAARKLKLESSESLTITMAANGGVVLRF</sequence>
<dbReference type="Pfam" id="PF10566">
    <property type="entry name" value="Glyco_hydro_97"/>
    <property type="match status" value="1"/>
</dbReference>
<dbReference type="Proteomes" id="UP001236500">
    <property type="component" value="Chromosome"/>
</dbReference>
<dbReference type="SUPFAM" id="SSF51445">
    <property type="entry name" value="(Trans)glycosidases"/>
    <property type="match status" value="1"/>
</dbReference>
<proteinExistence type="predicted"/>
<dbReference type="PANTHER" id="PTHR35803:SF2">
    <property type="entry name" value="RETAINING ALPHA-GALACTOSIDASE"/>
    <property type="match status" value="1"/>
</dbReference>
<evidence type="ECO:0000256" key="1">
    <source>
        <dbReference type="ARBA" id="ARBA00022801"/>
    </source>
</evidence>
<dbReference type="GO" id="GO:0016787">
    <property type="term" value="F:hydrolase activity"/>
    <property type="evidence" value="ECO:0007669"/>
    <property type="project" value="UniProtKB-KW"/>
</dbReference>
<protein>
    <submittedName>
        <fullName evidence="7">Glycoside hydrolase family 97 catalytic domain-containing protein</fullName>
    </submittedName>
</protein>
<dbReference type="InterPro" id="IPR013785">
    <property type="entry name" value="Aldolase_TIM"/>
</dbReference>
<keyword evidence="8" id="KW-1185">Reference proteome</keyword>
<feature type="signal peptide" evidence="3">
    <location>
        <begin position="1"/>
        <end position="19"/>
    </location>
</feature>
<accession>A0ABY8NKZ3</accession>
<evidence type="ECO:0000313" key="8">
    <source>
        <dbReference type="Proteomes" id="UP001236500"/>
    </source>
</evidence>
<keyword evidence="2" id="KW-0326">Glycosidase</keyword>
<evidence type="ECO:0000313" key="7">
    <source>
        <dbReference type="EMBL" id="WGL18377.1"/>
    </source>
</evidence>
<feature type="domain" description="Glycosyl-hydrolase 97 catalytic" evidence="4">
    <location>
        <begin position="307"/>
        <end position="469"/>
    </location>
</feature>
<dbReference type="Pfam" id="PF14509">
    <property type="entry name" value="GH97_C"/>
    <property type="match status" value="1"/>
</dbReference>
<organism evidence="7 8">
    <name type="scientific">Microbulbifer bruguierae</name>
    <dbReference type="NCBI Taxonomy" id="3029061"/>
    <lineage>
        <taxon>Bacteria</taxon>
        <taxon>Pseudomonadati</taxon>
        <taxon>Pseudomonadota</taxon>
        <taxon>Gammaproteobacteria</taxon>
        <taxon>Cellvibrionales</taxon>
        <taxon>Microbulbiferaceae</taxon>
        <taxon>Microbulbifer</taxon>
    </lineage>
</organism>
<evidence type="ECO:0000259" key="4">
    <source>
        <dbReference type="Pfam" id="PF10566"/>
    </source>
</evidence>
<dbReference type="Gene3D" id="2.60.40.1180">
    <property type="entry name" value="Golgi alpha-mannosidase II"/>
    <property type="match status" value="1"/>
</dbReference>
<dbReference type="Pfam" id="PF14508">
    <property type="entry name" value="GH97_N"/>
    <property type="match status" value="1"/>
</dbReference>
<dbReference type="InterPro" id="IPR017853">
    <property type="entry name" value="GH"/>
</dbReference>
<feature type="domain" description="Glycosyl-hydrolase 97 N-terminal" evidence="5">
    <location>
        <begin position="23"/>
        <end position="299"/>
    </location>
</feature>
<reference evidence="7 8" key="1">
    <citation type="submission" date="2023-02" db="EMBL/GenBank/DDBJ databases">
        <title>Description and genomic characterization of Microbulbifer bruguierae sp. nov., isolated from the sediment of mangrove plant Bruguiera sexangula.</title>
        <authorList>
            <person name="Long M."/>
        </authorList>
    </citation>
    <scope>NUCLEOTIDE SEQUENCE [LARGE SCALE GENOMIC DNA]</scope>
    <source>
        <strain evidence="7 8">H12</strain>
    </source>
</reference>
<keyword evidence="1 7" id="KW-0378">Hydrolase</keyword>
<dbReference type="InterPro" id="IPR029483">
    <property type="entry name" value="GH97_C"/>
</dbReference>
<dbReference type="RefSeq" id="WP_280322361.1">
    <property type="nucleotide sequence ID" value="NZ_CP118605.1"/>
</dbReference>
<dbReference type="Gene3D" id="3.20.20.70">
    <property type="entry name" value="Aldolase class I"/>
    <property type="match status" value="1"/>
</dbReference>
<evidence type="ECO:0000256" key="2">
    <source>
        <dbReference type="ARBA" id="ARBA00023295"/>
    </source>
</evidence>
<gene>
    <name evidence="7" type="ORF">PVT68_08785</name>
</gene>
<dbReference type="Gene3D" id="2.70.98.10">
    <property type="match status" value="1"/>
</dbReference>
<dbReference type="EMBL" id="CP118605">
    <property type="protein sequence ID" value="WGL18377.1"/>
    <property type="molecule type" value="Genomic_DNA"/>
</dbReference>
<evidence type="ECO:0000259" key="5">
    <source>
        <dbReference type="Pfam" id="PF14508"/>
    </source>
</evidence>
<keyword evidence="3" id="KW-0732">Signal</keyword>
<evidence type="ECO:0000256" key="3">
    <source>
        <dbReference type="SAM" id="SignalP"/>
    </source>
</evidence>
<dbReference type="InterPro" id="IPR013780">
    <property type="entry name" value="Glyco_hydro_b"/>
</dbReference>
<dbReference type="InterPro" id="IPR052720">
    <property type="entry name" value="Glycosyl_hydrolase_97"/>
</dbReference>
<name>A0ABY8NKZ3_9GAMM</name>
<dbReference type="InterPro" id="IPR019563">
    <property type="entry name" value="GH97_catalytic"/>
</dbReference>
<feature type="chain" id="PRO_5046959445" evidence="3">
    <location>
        <begin position="20"/>
        <end position="654"/>
    </location>
</feature>
<dbReference type="InterPro" id="IPR014718">
    <property type="entry name" value="GH-type_carb-bd"/>
</dbReference>
<dbReference type="InterPro" id="IPR029486">
    <property type="entry name" value="GH97_N"/>
</dbReference>
<dbReference type="PANTHER" id="PTHR35803">
    <property type="entry name" value="GLUCAN 1,4-ALPHA-GLUCOSIDASE SUSB-RELATED"/>
    <property type="match status" value="1"/>
</dbReference>
<evidence type="ECO:0000259" key="6">
    <source>
        <dbReference type="Pfam" id="PF14509"/>
    </source>
</evidence>
<feature type="domain" description="Glycosyl-hydrolase 97 C-terminal oligomerisation" evidence="6">
    <location>
        <begin position="563"/>
        <end position="654"/>
    </location>
</feature>